<reference evidence="2 3" key="1">
    <citation type="submission" date="2018-08" db="EMBL/GenBank/DDBJ databases">
        <title>Salinimonas sediminis sp. nov., a piezophilic bacterium isolated from a deep-sea sediment sample from the New Britain Trench.</title>
        <authorList>
            <person name="Cao J."/>
        </authorList>
    </citation>
    <scope>NUCLEOTIDE SEQUENCE [LARGE SCALE GENOMIC DNA]</scope>
    <source>
        <strain evidence="2 3">N102</strain>
    </source>
</reference>
<feature type="transmembrane region" description="Helical" evidence="1">
    <location>
        <begin position="54"/>
        <end position="77"/>
    </location>
</feature>
<proteinExistence type="predicted"/>
<dbReference type="KEGG" id="salm:D0Y50_12110"/>
<accession>A0A346NNC0</accession>
<name>A0A346NNC0_9ALTE</name>
<keyword evidence="1" id="KW-0472">Membrane</keyword>
<keyword evidence="1" id="KW-0812">Transmembrane</keyword>
<evidence type="ECO:0000256" key="1">
    <source>
        <dbReference type="SAM" id="Phobius"/>
    </source>
</evidence>
<evidence type="ECO:0000313" key="3">
    <source>
        <dbReference type="Proteomes" id="UP000262073"/>
    </source>
</evidence>
<gene>
    <name evidence="2" type="ORF">D0Y50_12110</name>
</gene>
<dbReference type="AlphaFoldDB" id="A0A346NNC0"/>
<sequence>MLIAFYGYLTIAAVIIWLTVWPTSSSARWPAPLPPEPPVSLASSRGRATRLSDWSWGLLIALLWPIALIALALYYLVLLWQLKRWGPAYTVSAEQTSVSYHQGTHLTIDEIEPRHYFFDPLDSIPPQPFGLLYPKWQIFKAKYSATPLVPYSQITRAPTYLQIIKGYAVINQANQMVDCFMYEVEERPVV</sequence>
<evidence type="ECO:0000313" key="2">
    <source>
        <dbReference type="EMBL" id="AXR07027.1"/>
    </source>
</evidence>
<dbReference type="RefSeq" id="WP_117317181.1">
    <property type="nucleotide sequence ID" value="NZ_CP031769.1"/>
</dbReference>
<dbReference type="OrthoDB" id="8902023at2"/>
<organism evidence="2 3">
    <name type="scientific">Salinimonas sediminis</name>
    <dbReference type="NCBI Taxonomy" id="2303538"/>
    <lineage>
        <taxon>Bacteria</taxon>
        <taxon>Pseudomonadati</taxon>
        <taxon>Pseudomonadota</taxon>
        <taxon>Gammaproteobacteria</taxon>
        <taxon>Alteromonadales</taxon>
        <taxon>Alteromonadaceae</taxon>
        <taxon>Alteromonas/Salinimonas group</taxon>
        <taxon>Salinimonas</taxon>
    </lineage>
</organism>
<dbReference type="EMBL" id="CP031769">
    <property type="protein sequence ID" value="AXR07027.1"/>
    <property type="molecule type" value="Genomic_DNA"/>
</dbReference>
<keyword evidence="3" id="KW-1185">Reference proteome</keyword>
<dbReference type="Proteomes" id="UP000262073">
    <property type="component" value="Chromosome"/>
</dbReference>
<protein>
    <submittedName>
        <fullName evidence="2">Uncharacterized protein</fullName>
    </submittedName>
</protein>
<keyword evidence="1" id="KW-1133">Transmembrane helix</keyword>